<dbReference type="OrthoDB" id="9794645at2"/>
<sequence>MKEILSSSFLSVLPAFFRSFFLFFLCVSNASCLYLLKPRENFESSKTLSRPDYSDLKSWASHPAKKDPGDEVPKDSGFMDKQATAEADVFFVHPTTLIVAGKYWNGDLEDESLNRKTEEGPIRSQAGAFNECCRVYAPRYRQAAFYVFMEDTPEGQKALDFAYEDVKSAFLYYMKYLNQGRPWILASHSQGTRHTVQLLKEIVSASPYRKNLIAAYSVGYPYSPEETGLSPCLSPDSLGCVINWNSFLWGSKPVRLSERFGKSLCVNPLSWTVDESYQPKESNPGSVPIRFYRALPGIADAKCESGILWVHKPESRGFPTLGKDDTYHLVDYHLFYTSIRRNAKARVDRFLLGKGKRSVD</sequence>
<dbReference type="InterPro" id="IPR029058">
    <property type="entry name" value="AB_hydrolase_fold"/>
</dbReference>
<proteinExistence type="predicted"/>
<keyword evidence="3" id="KW-1185">Reference proteome</keyword>
<feature type="region of interest" description="Disordered" evidence="1">
    <location>
        <begin position="45"/>
        <end position="77"/>
    </location>
</feature>
<evidence type="ECO:0000256" key="1">
    <source>
        <dbReference type="SAM" id="MobiDB-lite"/>
    </source>
</evidence>
<evidence type="ECO:0000313" key="3">
    <source>
        <dbReference type="Proteomes" id="UP000298458"/>
    </source>
</evidence>
<dbReference type="InterPro" id="IPR021440">
    <property type="entry name" value="DUF3089"/>
</dbReference>
<comment type="caution">
    <text evidence="2">The sequence shown here is derived from an EMBL/GenBank/DDBJ whole genome shotgun (WGS) entry which is preliminary data.</text>
</comment>
<reference evidence="2" key="1">
    <citation type="journal article" date="2019" name="PLoS Negl. Trop. Dis.">
        <title>Revisiting the worldwide diversity of Leptospira species in the environment.</title>
        <authorList>
            <person name="Vincent A.T."/>
            <person name="Schiettekatte O."/>
            <person name="Bourhy P."/>
            <person name="Veyrier F.J."/>
            <person name="Picardeau M."/>
        </authorList>
    </citation>
    <scope>NUCLEOTIDE SEQUENCE [LARGE SCALE GENOMIC DNA]</scope>
    <source>
        <strain evidence="2">SSW15</strain>
    </source>
</reference>
<dbReference type="AlphaFoldDB" id="A0A4R9GDQ1"/>
<feature type="compositionally biased region" description="Basic and acidic residues" evidence="1">
    <location>
        <begin position="64"/>
        <end position="77"/>
    </location>
</feature>
<dbReference type="Proteomes" id="UP000298458">
    <property type="component" value="Unassembled WGS sequence"/>
</dbReference>
<evidence type="ECO:0000313" key="2">
    <source>
        <dbReference type="EMBL" id="TGK09861.1"/>
    </source>
</evidence>
<name>A0A4R9GDQ1_9LEPT</name>
<organism evidence="2 3">
    <name type="scientific">Leptospira fletcheri</name>
    <dbReference type="NCBI Taxonomy" id="2484981"/>
    <lineage>
        <taxon>Bacteria</taxon>
        <taxon>Pseudomonadati</taxon>
        <taxon>Spirochaetota</taxon>
        <taxon>Spirochaetia</taxon>
        <taxon>Leptospirales</taxon>
        <taxon>Leptospiraceae</taxon>
        <taxon>Leptospira</taxon>
    </lineage>
</organism>
<dbReference type="Pfam" id="PF11288">
    <property type="entry name" value="DUF3089"/>
    <property type="match status" value="1"/>
</dbReference>
<dbReference type="RefSeq" id="WP_135768225.1">
    <property type="nucleotide sequence ID" value="NZ_RQET01000008.1"/>
</dbReference>
<dbReference type="EMBL" id="RQET01000008">
    <property type="protein sequence ID" value="TGK09861.1"/>
    <property type="molecule type" value="Genomic_DNA"/>
</dbReference>
<protein>
    <submittedName>
        <fullName evidence="2">DUF3089 domain-containing protein</fullName>
    </submittedName>
</protein>
<dbReference type="SUPFAM" id="SSF53474">
    <property type="entry name" value="alpha/beta-Hydrolases"/>
    <property type="match status" value="1"/>
</dbReference>
<gene>
    <name evidence="2" type="ORF">EHO60_10850</name>
</gene>
<accession>A0A4R9GDQ1</accession>